<dbReference type="EMBL" id="JBHUIP010000016">
    <property type="protein sequence ID" value="MFD2265585.1"/>
    <property type="molecule type" value="Genomic_DNA"/>
</dbReference>
<keyword evidence="3" id="KW-1185">Reference proteome</keyword>
<name>A0ABW5E274_9PROT</name>
<feature type="chain" id="PRO_5046597803" evidence="1">
    <location>
        <begin position="22"/>
        <end position="447"/>
    </location>
</feature>
<dbReference type="RefSeq" id="WP_379879075.1">
    <property type="nucleotide sequence ID" value="NZ_JBHUIP010000016.1"/>
</dbReference>
<protein>
    <submittedName>
        <fullName evidence="2">BNR-4 repeat-containing protein</fullName>
    </submittedName>
</protein>
<accession>A0ABW5E274</accession>
<evidence type="ECO:0000313" key="3">
    <source>
        <dbReference type="Proteomes" id="UP001597295"/>
    </source>
</evidence>
<reference evidence="3" key="1">
    <citation type="journal article" date="2019" name="Int. J. Syst. Evol. Microbiol.">
        <title>The Global Catalogue of Microorganisms (GCM) 10K type strain sequencing project: providing services to taxonomists for standard genome sequencing and annotation.</title>
        <authorList>
            <consortium name="The Broad Institute Genomics Platform"/>
            <consortium name="The Broad Institute Genome Sequencing Center for Infectious Disease"/>
            <person name="Wu L."/>
            <person name="Ma J."/>
        </authorList>
    </citation>
    <scope>NUCLEOTIDE SEQUENCE [LARGE SCALE GENOMIC DNA]</scope>
    <source>
        <strain evidence="3">CGMCC 1.19062</strain>
    </source>
</reference>
<organism evidence="2 3">
    <name type="scientific">Lacibacterium aquatile</name>
    <dbReference type="NCBI Taxonomy" id="1168082"/>
    <lineage>
        <taxon>Bacteria</taxon>
        <taxon>Pseudomonadati</taxon>
        <taxon>Pseudomonadota</taxon>
        <taxon>Alphaproteobacteria</taxon>
        <taxon>Rhodospirillales</taxon>
        <taxon>Rhodospirillaceae</taxon>
    </lineage>
</organism>
<dbReference type="Proteomes" id="UP001597295">
    <property type="component" value="Unassembled WGS sequence"/>
</dbReference>
<gene>
    <name evidence="2" type="ORF">ACFSM5_21965</name>
</gene>
<dbReference type="Pfam" id="PF15892">
    <property type="entry name" value="BNR_4"/>
    <property type="match status" value="1"/>
</dbReference>
<feature type="signal peptide" evidence="1">
    <location>
        <begin position="1"/>
        <end position="21"/>
    </location>
</feature>
<evidence type="ECO:0000256" key="1">
    <source>
        <dbReference type="SAM" id="SignalP"/>
    </source>
</evidence>
<comment type="caution">
    <text evidence="2">The sequence shown here is derived from an EMBL/GenBank/DDBJ whole genome shotgun (WGS) entry which is preliminary data.</text>
</comment>
<sequence length="447" mass="48319">MPRSLIASALALGLVAGSAAAAEAEAAGVQEVMAPVAVAGNLNVFATQVAYDKGTIYTVNVEPAQGVATGINLRTVVRKGTPIAGDGYRWTSSVVESRTMDDNYHTQPSIAVDKAGYIHIVYNMHNMPWQYVVSTRPGDITEFTFRGEPVGTTVLGLVKFKSQTPFPSLGSAAIPGNQITYPAFFKDRNGELYVTYRHAVRPKRPFKEREYACGIAKYNAATQLWNPLGGKIAVSDADAERAGTVTAFCSQSGWWGYQPRLWFDKQNHMHVSWAWRQGSAGGDCTNLSYAVSTDGGRTFKRSDGSAYSLPIKVYEGESVLPDRNTRVACRSNLSGDATGANPMVSFQYFAKGFAATPRVRGAWAKPLGAPYGGQIVSSDEQGGLWAFASSGRVATGSSLSRVPWRLVTQSAGYCVSKVQPVPERKAFLVHTQSCDNTKVKLVWVPWS</sequence>
<dbReference type="SUPFAM" id="SSF50939">
    <property type="entry name" value="Sialidases"/>
    <property type="match status" value="1"/>
</dbReference>
<proteinExistence type="predicted"/>
<evidence type="ECO:0000313" key="2">
    <source>
        <dbReference type="EMBL" id="MFD2265585.1"/>
    </source>
</evidence>
<dbReference type="InterPro" id="IPR036278">
    <property type="entry name" value="Sialidase_sf"/>
</dbReference>
<keyword evidence="1" id="KW-0732">Signal</keyword>